<evidence type="ECO:0000256" key="2">
    <source>
        <dbReference type="SAM" id="Phobius"/>
    </source>
</evidence>
<proteinExistence type="predicted"/>
<dbReference type="RefSeq" id="XP_067081049.1">
    <property type="nucleotide sequence ID" value="XM_067224948.1"/>
</dbReference>
<keyword evidence="2" id="KW-0472">Membrane</keyword>
<sequence length="377" mass="41846">MRSSGDLANSAERKLDDEKKRCDWRFTDNTPLIAACLLTGAVVLGVHYISICKDRTDISLPTLMESIESKCSSLGDAFNASAPESVLHPVPTQIGVAIWVAREEWSLPVHDTLDRIEKVVSGAGNRKQQFIQRIVRVSQLGSDGNLEKSSSSSTKWSGSGKVSQDPLANAAIKQQLGLSVAKHAYAVSLKEELLMHTISFFAAPPSAAKSVRCFLFDDKRAYCTVPTEMGMETTKREVEAAVATLLADWLEIENFRDANATQRWAMMRKVRGCHYALRALRQLKMSVDAHPEMPVPEGVRGAVDRLEKLVHESDFTKLARAAADLQFHQLLLPQIYIPWDQAVVNHLSILMPVYGVITLAVRLIKENRKRAQVVQNS</sequence>
<feature type="region of interest" description="Disordered" evidence="1">
    <location>
        <begin position="142"/>
        <end position="161"/>
    </location>
</feature>
<evidence type="ECO:0000256" key="1">
    <source>
        <dbReference type="SAM" id="MobiDB-lite"/>
    </source>
</evidence>
<protein>
    <submittedName>
        <fullName evidence="3">GPI transamidase subunit Tta1</fullName>
    </submittedName>
</protein>
<evidence type="ECO:0000313" key="4">
    <source>
        <dbReference type="Proteomes" id="UP000195570"/>
    </source>
</evidence>
<dbReference type="GeneID" id="92375707"/>
<dbReference type="Proteomes" id="UP000195570">
    <property type="component" value="Unassembled WGS sequence"/>
</dbReference>
<reference evidence="3" key="1">
    <citation type="submission" date="2016-09" db="EMBL/GenBank/DDBJ databases">
        <authorList>
            <person name="Hebert L."/>
            <person name="Moumen B."/>
        </authorList>
    </citation>
    <scope>NUCLEOTIDE SEQUENCE [LARGE SCALE GENOMIC DNA]</scope>
    <source>
        <strain evidence="3">OVI</strain>
    </source>
</reference>
<dbReference type="EMBL" id="CZPT02001381">
    <property type="protein sequence ID" value="SCU70194.1"/>
    <property type="molecule type" value="Genomic_DNA"/>
</dbReference>
<dbReference type="VEuPathDB" id="TriTrypDB:TEOVI_000176700"/>
<keyword evidence="2" id="KW-1133">Transmembrane helix</keyword>
<comment type="caution">
    <text evidence="3">The sequence shown here is derived from an EMBL/GenBank/DDBJ whole genome shotgun (WGS) entry which is preliminary data.</text>
</comment>
<dbReference type="AlphaFoldDB" id="A0A1G4IDC9"/>
<accession>A0A1G4IDC9</accession>
<name>A0A1G4IDC9_TRYEQ</name>
<keyword evidence="4" id="KW-1185">Reference proteome</keyword>
<feature type="compositionally biased region" description="Low complexity" evidence="1">
    <location>
        <begin position="148"/>
        <end position="161"/>
    </location>
</feature>
<keyword evidence="2" id="KW-0812">Transmembrane</keyword>
<organism evidence="3 4">
    <name type="scientific">Trypanosoma equiperdum</name>
    <dbReference type="NCBI Taxonomy" id="5694"/>
    <lineage>
        <taxon>Eukaryota</taxon>
        <taxon>Discoba</taxon>
        <taxon>Euglenozoa</taxon>
        <taxon>Kinetoplastea</taxon>
        <taxon>Metakinetoplastina</taxon>
        <taxon>Trypanosomatida</taxon>
        <taxon>Trypanosomatidae</taxon>
        <taxon>Trypanosoma</taxon>
    </lineage>
</organism>
<feature type="transmembrane region" description="Helical" evidence="2">
    <location>
        <begin position="29"/>
        <end position="49"/>
    </location>
</feature>
<evidence type="ECO:0000313" key="3">
    <source>
        <dbReference type="EMBL" id="SCU70194.1"/>
    </source>
</evidence>
<feature type="transmembrane region" description="Helical" evidence="2">
    <location>
        <begin position="343"/>
        <end position="364"/>
    </location>
</feature>
<gene>
    <name evidence="3" type="ORF">TEOVI_000176700</name>
</gene>